<comment type="pathway">
    <text evidence="1">Amino-acid biosynthesis; L-cysteine biosynthesis; L-cysteine from L-serine: step 1/2.</text>
</comment>
<dbReference type="NCBIfam" id="NF041874">
    <property type="entry name" value="EPS_EpsC"/>
    <property type="match status" value="1"/>
</dbReference>
<dbReference type="SUPFAM" id="SSF51161">
    <property type="entry name" value="Trimeric LpxA-like enzymes"/>
    <property type="match status" value="1"/>
</dbReference>
<dbReference type="InterPro" id="IPR042122">
    <property type="entry name" value="Ser_AcTrfase_N_sf"/>
</dbReference>
<keyword evidence="5" id="KW-0808">Transferase</keyword>
<dbReference type="SMART" id="SM00971">
    <property type="entry name" value="SATase_N"/>
    <property type="match status" value="1"/>
</dbReference>
<gene>
    <name evidence="9" type="ORF">WJX81_005220</name>
</gene>
<evidence type="ECO:0000256" key="1">
    <source>
        <dbReference type="ARBA" id="ARBA00004876"/>
    </source>
</evidence>
<evidence type="ECO:0000256" key="7">
    <source>
        <dbReference type="SAM" id="MobiDB-lite"/>
    </source>
</evidence>
<protein>
    <recommendedName>
        <fullName evidence="3">serine O-acetyltransferase</fullName>
        <ecNumber evidence="3">2.3.1.30</ecNumber>
    </recommendedName>
</protein>
<proteinExistence type="inferred from homology"/>
<dbReference type="FunFam" id="2.160.10.10:FF:000002">
    <property type="entry name" value="Serine acetyltransferase"/>
    <property type="match status" value="1"/>
</dbReference>
<evidence type="ECO:0000256" key="6">
    <source>
        <dbReference type="ARBA" id="ARBA00023315"/>
    </source>
</evidence>
<keyword evidence="6" id="KW-0012">Acyltransferase</keyword>
<dbReference type="PANTHER" id="PTHR42811">
    <property type="entry name" value="SERINE ACETYLTRANSFERASE"/>
    <property type="match status" value="1"/>
</dbReference>
<reference evidence="9 10" key="1">
    <citation type="journal article" date="2024" name="Nat. Commun.">
        <title>Phylogenomics reveals the evolutionary origins of lichenization in chlorophyte algae.</title>
        <authorList>
            <person name="Puginier C."/>
            <person name="Libourel C."/>
            <person name="Otte J."/>
            <person name="Skaloud P."/>
            <person name="Haon M."/>
            <person name="Grisel S."/>
            <person name="Petersen M."/>
            <person name="Berrin J.G."/>
            <person name="Delaux P.M."/>
            <person name="Dal Grande F."/>
            <person name="Keller J."/>
        </authorList>
    </citation>
    <scope>NUCLEOTIDE SEQUENCE [LARGE SCALE GENOMIC DNA]</scope>
    <source>
        <strain evidence="9 10">SAG 245.80</strain>
    </source>
</reference>
<dbReference type="NCBIfam" id="TIGR01172">
    <property type="entry name" value="cysE"/>
    <property type="match status" value="1"/>
</dbReference>
<feature type="domain" description="Serine acetyltransferase N-terminal" evidence="8">
    <location>
        <begin position="102"/>
        <end position="206"/>
    </location>
</feature>
<dbReference type="CDD" id="cd03354">
    <property type="entry name" value="LbH_SAT"/>
    <property type="match status" value="1"/>
</dbReference>
<dbReference type="InterPro" id="IPR010493">
    <property type="entry name" value="Ser_AcTrfase_N"/>
</dbReference>
<evidence type="ECO:0000313" key="9">
    <source>
        <dbReference type="EMBL" id="KAK9822174.1"/>
    </source>
</evidence>
<dbReference type="Gene3D" id="1.10.3130.10">
    <property type="entry name" value="serine acetyltransferase, domain 1"/>
    <property type="match status" value="1"/>
</dbReference>
<comment type="caution">
    <text evidence="9">The sequence shown here is derived from an EMBL/GenBank/DDBJ whole genome shotgun (WGS) entry which is preliminary data.</text>
</comment>
<dbReference type="InterPro" id="IPR005881">
    <property type="entry name" value="Ser_O-AcTrfase"/>
</dbReference>
<dbReference type="InterPro" id="IPR053376">
    <property type="entry name" value="Serine_acetyltransferase"/>
</dbReference>
<dbReference type="EMBL" id="JALJOU010000091">
    <property type="protein sequence ID" value="KAK9822174.1"/>
    <property type="molecule type" value="Genomic_DNA"/>
</dbReference>
<dbReference type="GO" id="GO:0006535">
    <property type="term" value="P:cysteine biosynthetic process from serine"/>
    <property type="evidence" value="ECO:0007669"/>
    <property type="project" value="InterPro"/>
</dbReference>
<dbReference type="InterPro" id="IPR045304">
    <property type="entry name" value="LbH_SAT"/>
</dbReference>
<name>A0AAW1QL15_9CHLO</name>
<sequence length="361" mass="38706">MPAPATAWVIRSAGVAGPRPAAYQDCVPPAWASPQPHRARASRLAVEAVAARERPVATDGQMTESRQSQGTDRRPGDLAPGSEWLPSLGWRPGKDHKTEEQLWELIRREASADAAAEPALASFLHTSVLVHPSLAKAMSFMLANKLSSRTLLGTQLMRLISDAYRADPGIMEACVADIQAVFERDPACDRYTQCILYFKGFQAIQCHRIAHWLWTRNRRTLAIALQSRVSEVLHVDIHPAARIGRGVLIDHATGVVIGETAIVGDNVSMLHHVTLGGSGTGKGVRHPHIGDGVLLGAGVCVLGAHYVGAGSKVGAGSVVVTDLPAHCVAVGVPARIIKHGCLEQPSDKMDLVEDFILDYVI</sequence>
<dbReference type="GO" id="GO:0009001">
    <property type="term" value="F:serine O-acetyltransferase activity"/>
    <property type="evidence" value="ECO:0007669"/>
    <property type="project" value="UniProtKB-EC"/>
</dbReference>
<comment type="similarity">
    <text evidence="2">Belongs to the transferase hexapeptide repeat family.</text>
</comment>
<feature type="compositionally biased region" description="Polar residues" evidence="7">
    <location>
        <begin position="60"/>
        <end position="70"/>
    </location>
</feature>
<dbReference type="Pfam" id="PF06426">
    <property type="entry name" value="SATase_N"/>
    <property type="match status" value="1"/>
</dbReference>
<feature type="region of interest" description="Disordered" evidence="7">
    <location>
        <begin position="52"/>
        <end position="96"/>
    </location>
</feature>
<keyword evidence="10" id="KW-1185">Reference proteome</keyword>
<evidence type="ECO:0000313" key="10">
    <source>
        <dbReference type="Proteomes" id="UP001445335"/>
    </source>
</evidence>
<accession>A0AAW1QL15</accession>
<dbReference type="AlphaFoldDB" id="A0AAW1QL15"/>
<evidence type="ECO:0000256" key="5">
    <source>
        <dbReference type="ARBA" id="ARBA00022679"/>
    </source>
</evidence>
<evidence type="ECO:0000256" key="3">
    <source>
        <dbReference type="ARBA" id="ARBA00013266"/>
    </source>
</evidence>
<dbReference type="GO" id="GO:0005737">
    <property type="term" value="C:cytoplasm"/>
    <property type="evidence" value="ECO:0007669"/>
    <property type="project" value="InterPro"/>
</dbReference>
<organism evidence="9 10">
    <name type="scientific">Elliptochloris bilobata</name>
    <dbReference type="NCBI Taxonomy" id="381761"/>
    <lineage>
        <taxon>Eukaryota</taxon>
        <taxon>Viridiplantae</taxon>
        <taxon>Chlorophyta</taxon>
        <taxon>core chlorophytes</taxon>
        <taxon>Trebouxiophyceae</taxon>
        <taxon>Trebouxiophyceae incertae sedis</taxon>
        <taxon>Elliptochloris clade</taxon>
        <taxon>Elliptochloris</taxon>
    </lineage>
</organism>
<evidence type="ECO:0000256" key="2">
    <source>
        <dbReference type="ARBA" id="ARBA00007274"/>
    </source>
</evidence>
<evidence type="ECO:0000259" key="8">
    <source>
        <dbReference type="SMART" id="SM00971"/>
    </source>
</evidence>
<keyword evidence="4" id="KW-0028">Amino-acid biosynthesis</keyword>
<dbReference type="Proteomes" id="UP001445335">
    <property type="component" value="Unassembled WGS sequence"/>
</dbReference>
<evidence type="ECO:0000256" key="4">
    <source>
        <dbReference type="ARBA" id="ARBA00022605"/>
    </source>
</evidence>
<dbReference type="InterPro" id="IPR011004">
    <property type="entry name" value="Trimer_LpxA-like_sf"/>
</dbReference>
<dbReference type="Gene3D" id="2.160.10.10">
    <property type="entry name" value="Hexapeptide repeat proteins"/>
    <property type="match status" value="1"/>
</dbReference>
<dbReference type="EC" id="2.3.1.30" evidence="3"/>